<reference evidence="13" key="1">
    <citation type="submission" date="2022-11" db="UniProtKB">
        <authorList>
            <consortium name="WormBaseParasite"/>
        </authorList>
    </citation>
    <scope>IDENTIFICATION</scope>
</reference>
<dbReference type="InterPro" id="IPR001054">
    <property type="entry name" value="A/G_cyclase"/>
</dbReference>
<dbReference type="InterPro" id="IPR028082">
    <property type="entry name" value="Peripla_BP_I"/>
</dbReference>
<dbReference type="Gene3D" id="3.30.70.1230">
    <property type="entry name" value="Nucleotide cyclase"/>
    <property type="match status" value="1"/>
</dbReference>
<dbReference type="GO" id="GO:0005886">
    <property type="term" value="C:plasma membrane"/>
    <property type="evidence" value="ECO:0007669"/>
    <property type="project" value="TreeGrafter"/>
</dbReference>
<evidence type="ECO:0000256" key="8">
    <source>
        <dbReference type="ARBA" id="ARBA00023239"/>
    </source>
</evidence>
<comment type="subcellular location">
    <subcellularLocation>
        <location evidence="2">Membrane</location>
    </subcellularLocation>
</comment>
<keyword evidence="6 10" id="KW-0472">Membrane</keyword>
<evidence type="ECO:0000256" key="5">
    <source>
        <dbReference type="ARBA" id="ARBA00022989"/>
    </source>
</evidence>
<dbReference type="GO" id="GO:0000166">
    <property type="term" value="F:nucleotide binding"/>
    <property type="evidence" value="ECO:0007669"/>
    <property type="project" value="UniProtKB-KW"/>
</dbReference>
<feature type="compositionally biased region" description="Polar residues" evidence="9">
    <location>
        <begin position="340"/>
        <end position="352"/>
    </location>
</feature>
<dbReference type="PANTHER" id="PTHR11920:SF501">
    <property type="entry name" value="GUANYLATE CYCLASE 32E"/>
    <property type="match status" value="1"/>
</dbReference>
<dbReference type="Proteomes" id="UP000887540">
    <property type="component" value="Unplaced"/>
</dbReference>
<accession>A0A914E5N7</accession>
<dbReference type="SUPFAM" id="SSF53822">
    <property type="entry name" value="Periplasmic binding protein-like I"/>
    <property type="match status" value="1"/>
</dbReference>
<feature type="region of interest" description="Disordered" evidence="9">
    <location>
        <begin position="333"/>
        <end position="352"/>
    </location>
</feature>
<evidence type="ECO:0000256" key="7">
    <source>
        <dbReference type="ARBA" id="ARBA00023180"/>
    </source>
</evidence>
<keyword evidence="7" id="KW-0325">Glycoprotein</keyword>
<dbReference type="CDD" id="cd07302">
    <property type="entry name" value="CHD"/>
    <property type="match status" value="1"/>
</dbReference>
<dbReference type="GO" id="GO:0001653">
    <property type="term" value="F:peptide receptor activity"/>
    <property type="evidence" value="ECO:0007669"/>
    <property type="project" value="TreeGrafter"/>
</dbReference>
<dbReference type="InterPro" id="IPR050401">
    <property type="entry name" value="Cyclic_nucleotide_synthase"/>
</dbReference>
<keyword evidence="5 10" id="KW-1133">Transmembrane helix</keyword>
<dbReference type="GO" id="GO:0035556">
    <property type="term" value="P:intracellular signal transduction"/>
    <property type="evidence" value="ECO:0007669"/>
    <property type="project" value="InterPro"/>
</dbReference>
<dbReference type="GO" id="GO:0004383">
    <property type="term" value="F:guanylate cyclase activity"/>
    <property type="evidence" value="ECO:0007669"/>
    <property type="project" value="UniProtKB-EC"/>
</dbReference>
<dbReference type="PANTHER" id="PTHR11920">
    <property type="entry name" value="GUANYLYL CYCLASE"/>
    <property type="match status" value="1"/>
</dbReference>
<dbReference type="GO" id="GO:0004016">
    <property type="term" value="F:adenylate cyclase activity"/>
    <property type="evidence" value="ECO:0007669"/>
    <property type="project" value="TreeGrafter"/>
</dbReference>
<evidence type="ECO:0000256" key="10">
    <source>
        <dbReference type="SAM" id="Phobius"/>
    </source>
</evidence>
<evidence type="ECO:0000313" key="12">
    <source>
        <dbReference type="Proteomes" id="UP000887540"/>
    </source>
</evidence>
<evidence type="ECO:0000256" key="1">
    <source>
        <dbReference type="ARBA" id="ARBA00001436"/>
    </source>
</evidence>
<keyword evidence="3 10" id="KW-0812">Transmembrane</keyword>
<evidence type="ECO:0000259" key="11">
    <source>
        <dbReference type="PROSITE" id="PS50125"/>
    </source>
</evidence>
<keyword evidence="8" id="KW-0456">Lyase</keyword>
<proteinExistence type="predicted"/>
<evidence type="ECO:0000256" key="3">
    <source>
        <dbReference type="ARBA" id="ARBA00022692"/>
    </source>
</evidence>
<evidence type="ECO:0000256" key="4">
    <source>
        <dbReference type="ARBA" id="ARBA00022741"/>
    </source>
</evidence>
<dbReference type="AlphaFoldDB" id="A0A914E5N7"/>
<evidence type="ECO:0000256" key="6">
    <source>
        <dbReference type="ARBA" id="ARBA00023136"/>
    </source>
</evidence>
<dbReference type="InterPro" id="IPR029787">
    <property type="entry name" value="Nucleotide_cyclase"/>
</dbReference>
<keyword evidence="12" id="KW-1185">Reference proteome</keyword>
<evidence type="ECO:0000313" key="13">
    <source>
        <dbReference type="WBParaSite" id="ACRNAN_scaffold5928.g25632.t1"/>
    </source>
</evidence>
<protein>
    <submittedName>
        <fullName evidence="13">Guanylate cyclase domain-containing protein</fullName>
    </submittedName>
</protein>
<keyword evidence="4" id="KW-0547">Nucleotide-binding</keyword>
<dbReference type="PROSITE" id="PS50125">
    <property type="entry name" value="GUANYLATE_CYCLASE_2"/>
    <property type="match status" value="1"/>
</dbReference>
<dbReference type="SUPFAM" id="SSF55073">
    <property type="entry name" value="Nucleotide cyclase"/>
    <property type="match status" value="1"/>
</dbReference>
<dbReference type="Pfam" id="PF00211">
    <property type="entry name" value="Guanylate_cyc"/>
    <property type="match status" value="1"/>
</dbReference>
<comment type="catalytic activity">
    <reaction evidence="1">
        <text>GTP = 3',5'-cyclic GMP + diphosphate</text>
        <dbReference type="Rhea" id="RHEA:13665"/>
        <dbReference type="ChEBI" id="CHEBI:33019"/>
        <dbReference type="ChEBI" id="CHEBI:37565"/>
        <dbReference type="ChEBI" id="CHEBI:57746"/>
        <dbReference type="EC" id="4.6.1.2"/>
    </reaction>
</comment>
<sequence length="352" mass="39454">MTELGMITDEYVVLMLEVSNTGFIKTGQYFWVDTNVPPDGKDDIVKKAAEKVLVMDLQPLNLTSATFNSDVINNLAQWPFYCENCNPPGTNSWQSQYTAQNASTTIWAYFGGDQPLSTPICGFDGSGCPVPFFTANLLYFIIGIIVVILLIIGILLTAFYIHRLRRREEVRLDSQWQIPFVTLVKPKEKSQTKSLYSLQSGISSTSTKLTMGSLKDTDRCVYYYLNGELVVAKKHTIRPTIIKQDHLEFRFVVNLLNDLYTAFDTIIDEYGIYKVETIGDGYLCVSGLPIRNGVNHARDIAEMAFGFLRAWDEGKGPFVLFIPFIPFCSNERNEGKGPNSIDTPTTPATQGP</sequence>
<dbReference type="GO" id="GO:0007168">
    <property type="term" value="P:receptor guanylyl cyclase signaling pathway"/>
    <property type="evidence" value="ECO:0007669"/>
    <property type="project" value="TreeGrafter"/>
</dbReference>
<dbReference type="WBParaSite" id="ACRNAN_scaffold5928.g25632.t1">
    <property type="protein sequence ID" value="ACRNAN_scaffold5928.g25632.t1"/>
    <property type="gene ID" value="ACRNAN_scaffold5928.g25632"/>
</dbReference>
<name>A0A914E5N7_9BILA</name>
<evidence type="ECO:0000256" key="2">
    <source>
        <dbReference type="ARBA" id="ARBA00004370"/>
    </source>
</evidence>
<evidence type="ECO:0000256" key="9">
    <source>
        <dbReference type="SAM" id="MobiDB-lite"/>
    </source>
</evidence>
<dbReference type="Gene3D" id="3.40.50.2300">
    <property type="match status" value="1"/>
</dbReference>
<feature type="domain" description="Guanylate cyclase" evidence="11">
    <location>
        <begin position="219"/>
        <end position="305"/>
    </location>
</feature>
<organism evidence="12 13">
    <name type="scientific">Acrobeloides nanus</name>
    <dbReference type="NCBI Taxonomy" id="290746"/>
    <lineage>
        <taxon>Eukaryota</taxon>
        <taxon>Metazoa</taxon>
        <taxon>Ecdysozoa</taxon>
        <taxon>Nematoda</taxon>
        <taxon>Chromadorea</taxon>
        <taxon>Rhabditida</taxon>
        <taxon>Tylenchina</taxon>
        <taxon>Cephalobomorpha</taxon>
        <taxon>Cephaloboidea</taxon>
        <taxon>Cephalobidae</taxon>
        <taxon>Acrobeloides</taxon>
    </lineage>
</organism>
<feature type="transmembrane region" description="Helical" evidence="10">
    <location>
        <begin position="137"/>
        <end position="161"/>
    </location>
</feature>